<organism evidence="3 4">
    <name type="scientific">Hominilimicola fabiformis</name>
    <dbReference type="NCBI Taxonomy" id="2885356"/>
    <lineage>
        <taxon>Bacteria</taxon>
        <taxon>Bacillati</taxon>
        <taxon>Bacillota</taxon>
        <taxon>Clostridia</taxon>
        <taxon>Eubacteriales</taxon>
        <taxon>Oscillospiraceae</taxon>
        <taxon>Hominilimicola</taxon>
    </lineage>
</organism>
<reference evidence="3 4" key="1">
    <citation type="submission" date="2021-10" db="EMBL/GenBank/DDBJ databases">
        <title>Anaerobic single-cell dispensing facilitates the cultivation of human gut bacteria.</title>
        <authorList>
            <person name="Afrizal A."/>
        </authorList>
    </citation>
    <scope>NUCLEOTIDE SEQUENCE [LARGE SCALE GENOMIC DNA]</scope>
    <source>
        <strain evidence="3 4">CLA-AA-H232</strain>
    </source>
</reference>
<dbReference type="AlphaFoldDB" id="A0AAE3E0B0"/>
<dbReference type="InterPro" id="IPR036582">
    <property type="entry name" value="Mao_N_sf"/>
</dbReference>
<name>A0AAE3E0B0_9FIRM</name>
<sequence>MKRILTLLLTMMMLAILSTSYAVAEETPDITVTLDGNKIDFPDAKPYLYKDRTLVPIRFISEAMGADVSWNSGEQEVTIVKGKDTIITHILSSRATLNGVLYTFDVPAMIKADRTFVPLRFVAEMLNCDVDWDENTYTVTITSPLEPVAFPEPELTVHFPENPYEGKLFWITMDNVRDYSDCDNYQFKIDFITPSEFNIYDEDMGAILGWETHNRNQWRNAKKNGDEIFSVSAEYYTTRENKTTFELKDGMPMEFTLSVKRLCSGEVKEYHYTETFKYPYPAKD</sequence>
<evidence type="ECO:0000313" key="3">
    <source>
        <dbReference type="EMBL" id="MCC2211364.1"/>
    </source>
</evidence>
<gene>
    <name evidence="3" type="ORF">LKE05_11265</name>
</gene>
<evidence type="ECO:0000259" key="2">
    <source>
        <dbReference type="Pfam" id="PF07833"/>
    </source>
</evidence>
<feature type="signal peptide" evidence="1">
    <location>
        <begin position="1"/>
        <end position="24"/>
    </location>
</feature>
<dbReference type="SUPFAM" id="SSF55383">
    <property type="entry name" value="Copper amine oxidase, domain N"/>
    <property type="match status" value="1"/>
</dbReference>
<comment type="caution">
    <text evidence="3">The sequence shown here is derived from an EMBL/GenBank/DDBJ whole genome shotgun (WGS) entry which is preliminary data.</text>
</comment>
<accession>A0AAE3E0B0</accession>
<evidence type="ECO:0000256" key="1">
    <source>
        <dbReference type="SAM" id="SignalP"/>
    </source>
</evidence>
<dbReference type="Gene3D" id="3.30.457.10">
    <property type="entry name" value="Copper amine oxidase-like, N-terminal domain"/>
    <property type="match status" value="1"/>
</dbReference>
<proteinExistence type="predicted"/>
<dbReference type="Proteomes" id="UP001198242">
    <property type="component" value="Unassembled WGS sequence"/>
</dbReference>
<dbReference type="Pfam" id="PF07833">
    <property type="entry name" value="Cu_amine_oxidN1"/>
    <property type="match status" value="1"/>
</dbReference>
<feature type="chain" id="PRO_5041906116" evidence="1">
    <location>
        <begin position="25"/>
        <end position="284"/>
    </location>
</feature>
<dbReference type="InterPro" id="IPR012854">
    <property type="entry name" value="Cu_amine_oxidase-like_N"/>
</dbReference>
<keyword evidence="4" id="KW-1185">Reference proteome</keyword>
<dbReference type="RefSeq" id="WP_308456929.1">
    <property type="nucleotide sequence ID" value="NZ_JAJEQM010000016.1"/>
</dbReference>
<feature type="domain" description="Copper amine oxidase-like N-terminal" evidence="2">
    <location>
        <begin position="34"/>
        <end position="141"/>
    </location>
</feature>
<protein>
    <submittedName>
        <fullName evidence="3">Copper amine oxidase N-terminal domain-containing protein</fullName>
    </submittedName>
</protein>
<evidence type="ECO:0000313" key="4">
    <source>
        <dbReference type="Proteomes" id="UP001198242"/>
    </source>
</evidence>
<dbReference type="EMBL" id="JAJEQM010000016">
    <property type="protein sequence ID" value="MCC2211364.1"/>
    <property type="molecule type" value="Genomic_DNA"/>
</dbReference>
<keyword evidence="1" id="KW-0732">Signal</keyword>